<dbReference type="RefSeq" id="XP_001012973.2">
    <property type="nucleotide sequence ID" value="XM_001012973.2"/>
</dbReference>
<dbReference type="EMBL" id="GG662743">
    <property type="protein sequence ID" value="EAR92728.2"/>
    <property type="molecule type" value="Genomic_DNA"/>
</dbReference>
<sequence length="550" mass="64783">MEQISLQIQNSLEEAISILKIISNSQEKGLILTDILINDIYFIRNLILSGKEEQLNNYFQDLNIIVDKAKLIKNNLTFSCVSKYGNFIQIFQQEPIKVIFQKINSILQNIKKQFPKQIDSNDVYSLDSKKIEQIFKLHSKLQTFRQYQNMNQFQSYHQLTVLFKMCNDQQGERESLLKSIASFILPTSEGQQVDYNSIFKILGIENNNQPISEKSLQLLNIFFQDCWLNRKYLLRLFQQGCLTSQNKQIAIEQYIPLKDLKLKICNGDFEGVIQSSQSLLLEKNKLQIIGERKVSEMNYQHSVNQICKYKLFTLEPYCIDCILLTPISRSLNCLLVEGQEINLNYGEQIKEYSICHDSMKLKLIINMEKETMQKNLYALIDENQMKQKDAQDNMQNLETETNTNNTSNQQIDYFEETEDYDNKMLNLHNQYNLQDREAVSFFSKFAHTSKIVIKLQKGLKTENAFKEELTKEFFIDNDNSFLYQLTNNAHFQFIYNKLTQQLKIKQIFQQTISNFAQRSFLEIPRNQPLQIQKDTVLFSQCQLKYTFDFK</sequence>
<dbReference type="InParanoid" id="Q237L3"/>
<name>Q237L3_TETTS</name>
<dbReference type="KEGG" id="tet:TTHERM_00321730"/>
<evidence type="ECO:0000313" key="2">
    <source>
        <dbReference type="Proteomes" id="UP000009168"/>
    </source>
</evidence>
<dbReference type="HOGENOM" id="CLU_324539_0_0_1"/>
<dbReference type="Proteomes" id="UP000009168">
    <property type="component" value="Unassembled WGS sequence"/>
</dbReference>
<keyword evidence="2" id="KW-1185">Reference proteome</keyword>
<protein>
    <submittedName>
        <fullName evidence="1">Uncharacterized protein</fullName>
    </submittedName>
</protein>
<dbReference type="AlphaFoldDB" id="Q237L3"/>
<organism evidence="1 2">
    <name type="scientific">Tetrahymena thermophila (strain SB210)</name>
    <dbReference type="NCBI Taxonomy" id="312017"/>
    <lineage>
        <taxon>Eukaryota</taxon>
        <taxon>Sar</taxon>
        <taxon>Alveolata</taxon>
        <taxon>Ciliophora</taxon>
        <taxon>Intramacronucleata</taxon>
        <taxon>Oligohymenophorea</taxon>
        <taxon>Hymenostomatida</taxon>
        <taxon>Tetrahymenina</taxon>
        <taxon>Tetrahymenidae</taxon>
        <taxon>Tetrahymena</taxon>
    </lineage>
</organism>
<proteinExistence type="predicted"/>
<gene>
    <name evidence="1" type="ORF">TTHERM_00321730</name>
</gene>
<evidence type="ECO:0000313" key="1">
    <source>
        <dbReference type="EMBL" id="EAR92728.2"/>
    </source>
</evidence>
<reference evidence="2" key="1">
    <citation type="journal article" date="2006" name="PLoS Biol.">
        <title>Macronuclear genome sequence of the ciliate Tetrahymena thermophila, a model eukaryote.</title>
        <authorList>
            <person name="Eisen J.A."/>
            <person name="Coyne R.S."/>
            <person name="Wu M."/>
            <person name="Wu D."/>
            <person name="Thiagarajan M."/>
            <person name="Wortman J.R."/>
            <person name="Badger J.H."/>
            <person name="Ren Q."/>
            <person name="Amedeo P."/>
            <person name="Jones K.M."/>
            <person name="Tallon L.J."/>
            <person name="Delcher A.L."/>
            <person name="Salzberg S.L."/>
            <person name="Silva J.C."/>
            <person name="Haas B.J."/>
            <person name="Majoros W.H."/>
            <person name="Farzad M."/>
            <person name="Carlton J.M."/>
            <person name="Smith R.K. Jr."/>
            <person name="Garg J."/>
            <person name="Pearlman R.E."/>
            <person name="Karrer K.M."/>
            <person name="Sun L."/>
            <person name="Manning G."/>
            <person name="Elde N.C."/>
            <person name="Turkewitz A.P."/>
            <person name="Asai D.J."/>
            <person name="Wilkes D.E."/>
            <person name="Wang Y."/>
            <person name="Cai H."/>
            <person name="Collins K."/>
            <person name="Stewart B.A."/>
            <person name="Lee S.R."/>
            <person name="Wilamowska K."/>
            <person name="Weinberg Z."/>
            <person name="Ruzzo W.L."/>
            <person name="Wloga D."/>
            <person name="Gaertig J."/>
            <person name="Frankel J."/>
            <person name="Tsao C.-C."/>
            <person name="Gorovsky M.A."/>
            <person name="Keeling P.J."/>
            <person name="Waller R.F."/>
            <person name="Patron N.J."/>
            <person name="Cherry J.M."/>
            <person name="Stover N.A."/>
            <person name="Krieger C.J."/>
            <person name="del Toro C."/>
            <person name="Ryder H.F."/>
            <person name="Williamson S.C."/>
            <person name="Barbeau R.A."/>
            <person name="Hamilton E.P."/>
            <person name="Orias E."/>
        </authorList>
    </citation>
    <scope>NUCLEOTIDE SEQUENCE [LARGE SCALE GENOMIC DNA]</scope>
    <source>
        <strain evidence="2">SB210</strain>
    </source>
</reference>
<accession>Q237L3</accession>
<dbReference type="GeneID" id="7829878"/>